<keyword evidence="4" id="KW-0862">Zinc</keyword>
<evidence type="ECO:0000256" key="7">
    <source>
        <dbReference type="SAM" id="MobiDB-lite"/>
    </source>
</evidence>
<dbReference type="GO" id="GO:0005634">
    <property type="term" value="C:nucleus"/>
    <property type="evidence" value="ECO:0007669"/>
    <property type="project" value="UniProtKB-SubCell"/>
</dbReference>
<dbReference type="PROSITE" id="PS00344">
    <property type="entry name" value="GATA_ZN_FINGER_1"/>
    <property type="match status" value="1"/>
</dbReference>
<gene>
    <name evidence="9" type="ORF">PHYBLDRAFT_126072</name>
</gene>
<feature type="compositionally biased region" description="Polar residues" evidence="7">
    <location>
        <begin position="138"/>
        <end position="151"/>
    </location>
</feature>
<dbReference type="CDD" id="cd00202">
    <property type="entry name" value="ZnF_GATA"/>
    <property type="match status" value="2"/>
</dbReference>
<name>A0A163A641_PHYB8</name>
<evidence type="ECO:0000313" key="10">
    <source>
        <dbReference type="Proteomes" id="UP000077315"/>
    </source>
</evidence>
<dbReference type="InterPro" id="IPR013088">
    <property type="entry name" value="Znf_NHR/GATA"/>
</dbReference>
<dbReference type="Gene3D" id="3.30.50.10">
    <property type="entry name" value="Erythroid Transcription Factor GATA-1, subunit A"/>
    <property type="match status" value="2"/>
</dbReference>
<keyword evidence="3 6" id="KW-0863">Zinc-finger</keyword>
<feature type="non-terminal residue" evidence="9">
    <location>
        <position position="282"/>
    </location>
</feature>
<dbReference type="OrthoDB" id="515401at2759"/>
<feature type="region of interest" description="Disordered" evidence="7">
    <location>
        <begin position="117"/>
        <end position="162"/>
    </location>
</feature>
<dbReference type="GeneID" id="28989984"/>
<evidence type="ECO:0000313" key="9">
    <source>
        <dbReference type="EMBL" id="OAD71321.1"/>
    </source>
</evidence>
<dbReference type="SUPFAM" id="SSF57716">
    <property type="entry name" value="Glucocorticoid receptor-like (DNA-binding domain)"/>
    <property type="match status" value="2"/>
</dbReference>
<reference evidence="10" key="1">
    <citation type="submission" date="2015-06" db="EMBL/GenBank/DDBJ databases">
        <title>Expansion of signal transduction pathways in fungi by whole-genome duplication.</title>
        <authorList>
            <consortium name="DOE Joint Genome Institute"/>
            <person name="Corrochano L.M."/>
            <person name="Kuo A."/>
            <person name="Marcet-Houben M."/>
            <person name="Polaino S."/>
            <person name="Salamov A."/>
            <person name="Villalobos J.M."/>
            <person name="Alvarez M.I."/>
            <person name="Avalos J."/>
            <person name="Benito E.P."/>
            <person name="Benoit I."/>
            <person name="Burger G."/>
            <person name="Camino L.P."/>
            <person name="Canovas D."/>
            <person name="Cerda-Olmedo E."/>
            <person name="Cheng J.-F."/>
            <person name="Dominguez A."/>
            <person name="Elias M."/>
            <person name="Eslava A.P."/>
            <person name="Glaser F."/>
            <person name="Grimwood J."/>
            <person name="Gutierrez G."/>
            <person name="Heitman J."/>
            <person name="Henrissat B."/>
            <person name="Iturriaga E.A."/>
            <person name="Lang B.F."/>
            <person name="Lavin J.L."/>
            <person name="Lee S."/>
            <person name="Li W."/>
            <person name="Lindquist E."/>
            <person name="Lopez-Garcia S."/>
            <person name="Luque E.M."/>
            <person name="Marcos A.T."/>
            <person name="Martin J."/>
            <person name="McCluskey K."/>
            <person name="Medina H.R."/>
            <person name="Miralles-Duran A."/>
            <person name="Miyazaki A."/>
            <person name="Munoz-Torres E."/>
            <person name="Oguiza J.A."/>
            <person name="Ohm R."/>
            <person name="Olmedo M."/>
            <person name="Orejas M."/>
            <person name="Ortiz-Castellanos L."/>
            <person name="Pisabarro A.G."/>
            <person name="Rodriguez-Romero J."/>
            <person name="Ruiz-Herrera J."/>
            <person name="Ruiz-Vazquez R."/>
            <person name="Sanz C."/>
            <person name="Schackwitz W."/>
            <person name="Schmutz J."/>
            <person name="Shahriari M."/>
            <person name="Shelest E."/>
            <person name="Silva-Franco F."/>
            <person name="Soanes D."/>
            <person name="Syed K."/>
            <person name="Tagua V.G."/>
            <person name="Talbot N.J."/>
            <person name="Thon M."/>
            <person name="De vries R.P."/>
            <person name="Wiebenga A."/>
            <person name="Yadav J.S."/>
            <person name="Braun E.L."/>
            <person name="Baker S."/>
            <person name="Garre V."/>
            <person name="Horwitz B."/>
            <person name="Torres-Martinez S."/>
            <person name="Idnurm A."/>
            <person name="Herrera-Estrella A."/>
            <person name="Gabaldon T."/>
            <person name="Grigoriev I.V."/>
        </authorList>
    </citation>
    <scope>NUCLEOTIDE SEQUENCE [LARGE SCALE GENOMIC DNA]</scope>
    <source>
        <strain evidence="10">NRRL 1555(-)</strain>
    </source>
</reference>
<feature type="domain" description="GATA-type" evidence="8">
    <location>
        <begin position="161"/>
        <end position="216"/>
    </location>
</feature>
<dbReference type="InterPro" id="IPR039355">
    <property type="entry name" value="Transcription_factor_GATA"/>
</dbReference>
<dbReference type="InParanoid" id="A0A163A641"/>
<dbReference type="AlphaFoldDB" id="A0A163A641"/>
<feature type="domain" description="GATA-type" evidence="8">
    <location>
        <begin position="227"/>
        <end position="280"/>
    </location>
</feature>
<dbReference type="GO" id="GO:0000122">
    <property type="term" value="P:negative regulation of transcription by RNA polymerase II"/>
    <property type="evidence" value="ECO:0007669"/>
    <property type="project" value="TreeGrafter"/>
</dbReference>
<dbReference type="PANTHER" id="PTHR10071:SF281">
    <property type="entry name" value="BOX A-BINDING FACTOR-RELATED"/>
    <property type="match status" value="1"/>
</dbReference>
<evidence type="ECO:0000256" key="4">
    <source>
        <dbReference type="ARBA" id="ARBA00022833"/>
    </source>
</evidence>
<dbReference type="Proteomes" id="UP000077315">
    <property type="component" value="Unassembled WGS sequence"/>
</dbReference>
<organism evidence="9 10">
    <name type="scientific">Phycomyces blakesleeanus (strain ATCC 8743b / DSM 1359 / FGSC 10004 / NBRC 33097 / NRRL 1555)</name>
    <dbReference type="NCBI Taxonomy" id="763407"/>
    <lineage>
        <taxon>Eukaryota</taxon>
        <taxon>Fungi</taxon>
        <taxon>Fungi incertae sedis</taxon>
        <taxon>Mucoromycota</taxon>
        <taxon>Mucoromycotina</taxon>
        <taxon>Mucoromycetes</taxon>
        <taxon>Mucorales</taxon>
        <taxon>Phycomycetaceae</taxon>
        <taxon>Phycomyces</taxon>
    </lineage>
</organism>
<dbReference type="PANTHER" id="PTHR10071">
    <property type="entry name" value="TRANSCRIPTION FACTOR GATA FAMILY MEMBER"/>
    <property type="match status" value="1"/>
</dbReference>
<dbReference type="PRINTS" id="PR00619">
    <property type="entry name" value="GATAZNFINGER"/>
</dbReference>
<dbReference type="GO" id="GO:0000981">
    <property type="term" value="F:DNA-binding transcription factor activity, RNA polymerase II-specific"/>
    <property type="evidence" value="ECO:0007669"/>
    <property type="project" value="TreeGrafter"/>
</dbReference>
<protein>
    <submittedName>
        <fullName evidence="9">GATA-type zinc finger transcription factor</fullName>
    </submittedName>
</protein>
<evidence type="ECO:0000259" key="8">
    <source>
        <dbReference type="PROSITE" id="PS50114"/>
    </source>
</evidence>
<sequence>MTESGNYMLGYPSERFFDKEHLVQMLSDACRSNHPSPSPSSDAQTVFSSFPSPISSTAGAGAGSLNNSPTLSTINPIHLHASNSFLDTFPNIYHHQPNQVQPTESLDQYVQFEDDSMASSTTTTTTNNTNNNTSNNNDSQSVSPKETNQFCRSDPATPDPTVRQQECFNCHVTKTPLWRRTPDRAHSLCNACGLYYKQYGNHRPLHLPQQTNTATTVTTATTASVADSPSQQCANCLQTNTPLWRKNDRGESVCNACGLYAKLHHRDRPAAMRKPTIQKRRR</sequence>
<evidence type="ECO:0000256" key="5">
    <source>
        <dbReference type="ARBA" id="ARBA00023242"/>
    </source>
</evidence>
<dbReference type="STRING" id="763407.A0A163A641"/>
<dbReference type="GO" id="GO:0000978">
    <property type="term" value="F:RNA polymerase II cis-regulatory region sequence-specific DNA binding"/>
    <property type="evidence" value="ECO:0007669"/>
    <property type="project" value="TreeGrafter"/>
</dbReference>
<dbReference type="GO" id="GO:0045944">
    <property type="term" value="P:positive regulation of transcription by RNA polymerase II"/>
    <property type="evidence" value="ECO:0007669"/>
    <property type="project" value="TreeGrafter"/>
</dbReference>
<dbReference type="Pfam" id="PF00320">
    <property type="entry name" value="GATA"/>
    <property type="match status" value="2"/>
</dbReference>
<dbReference type="VEuPathDB" id="FungiDB:PHYBLDRAFT_126072"/>
<dbReference type="SMART" id="SM00401">
    <property type="entry name" value="ZnF_GATA"/>
    <property type="match status" value="2"/>
</dbReference>
<dbReference type="RefSeq" id="XP_018289361.1">
    <property type="nucleotide sequence ID" value="XM_018429078.1"/>
</dbReference>
<comment type="subcellular location">
    <subcellularLocation>
        <location evidence="1">Nucleus</location>
    </subcellularLocation>
</comment>
<accession>A0A163A641</accession>
<evidence type="ECO:0000256" key="6">
    <source>
        <dbReference type="PROSITE-ProRule" id="PRU00094"/>
    </source>
</evidence>
<dbReference type="GO" id="GO:0008270">
    <property type="term" value="F:zinc ion binding"/>
    <property type="evidence" value="ECO:0007669"/>
    <property type="project" value="UniProtKB-KW"/>
</dbReference>
<evidence type="ECO:0000256" key="2">
    <source>
        <dbReference type="ARBA" id="ARBA00022723"/>
    </source>
</evidence>
<keyword evidence="5" id="KW-0539">Nucleus</keyword>
<dbReference type="EMBL" id="KV440986">
    <property type="protein sequence ID" value="OAD71321.1"/>
    <property type="molecule type" value="Genomic_DNA"/>
</dbReference>
<evidence type="ECO:0000256" key="1">
    <source>
        <dbReference type="ARBA" id="ARBA00004123"/>
    </source>
</evidence>
<dbReference type="InterPro" id="IPR000679">
    <property type="entry name" value="Znf_GATA"/>
</dbReference>
<proteinExistence type="predicted"/>
<evidence type="ECO:0000256" key="3">
    <source>
        <dbReference type="ARBA" id="ARBA00022771"/>
    </source>
</evidence>
<keyword evidence="2" id="KW-0479">Metal-binding</keyword>
<keyword evidence="10" id="KW-1185">Reference proteome</keyword>
<feature type="compositionally biased region" description="Low complexity" evidence="7">
    <location>
        <begin position="119"/>
        <end position="137"/>
    </location>
</feature>
<dbReference type="PROSITE" id="PS50114">
    <property type="entry name" value="GATA_ZN_FINGER_2"/>
    <property type="match status" value="2"/>
</dbReference>